<evidence type="ECO:0000256" key="1">
    <source>
        <dbReference type="SAM" id="MobiDB-lite"/>
    </source>
</evidence>
<evidence type="ECO:0000313" key="3">
    <source>
        <dbReference type="Proteomes" id="UP000182235"/>
    </source>
</evidence>
<dbReference type="Pfam" id="PF12511">
    <property type="entry name" value="DUF3716"/>
    <property type="match status" value="1"/>
</dbReference>
<comment type="caution">
    <text evidence="2">The sequence shown here is derived from an EMBL/GenBank/DDBJ whole genome shotgun (WGS) entry which is preliminary data.</text>
</comment>
<dbReference type="STRING" id="1447872.A0A1J9PTP2"/>
<feature type="compositionally biased region" description="Polar residues" evidence="1">
    <location>
        <begin position="286"/>
        <end position="298"/>
    </location>
</feature>
<feature type="region of interest" description="Disordered" evidence="1">
    <location>
        <begin position="281"/>
        <end position="307"/>
    </location>
</feature>
<evidence type="ECO:0000313" key="2">
    <source>
        <dbReference type="EMBL" id="OJD19274.1"/>
    </source>
</evidence>
<keyword evidence="3" id="KW-1185">Reference proteome</keyword>
<accession>A0A1J9PTP2</accession>
<organism evidence="2 3">
    <name type="scientific">Emergomyces pasteurianus Ep9510</name>
    <dbReference type="NCBI Taxonomy" id="1447872"/>
    <lineage>
        <taxon>Eukaryota</taxon>
        <taxon>Fungi</taxon>
        <taxon>Dikarya</taxon>
        <taxon>Ascomycota</taxon>
        <taxon>Pezizomycotina</taxon>
        <taxon>Eurotiomycetes</taxon>
        <taxon>Eurotiomycetidae</taxon>
        <taxon>Onygenales</taxon>
        <taxon>Ajellomycetaceae</taxon>
        <taxon>Emergomyces</taxon>
    </lineage>
</organism>
<dbReference type="InterPro" id="IPR022190">
    <property type="entry name" value="DUF3716"/>
</dbReference>
<gene>
    <name evidence="2" type="ORF">AJ78_00723</name>
</gene>
<feature type="region of interest" description="Disordered" evidence="1">
    <location>
        <begin position="145"/>
        <end position="185"/>
    </location>
</feature>
<dbReference type="VEuPathDB" id="FungiDB:AJ78_00723"/>
<dbReference type="Proteomes" id="UP000182235">
    <property type="component" value="Unassembled WGS sequence"/>
</dbReference>
<name>A0A1J9PTP2_9EURO</name>
<dbReference type="OrthoDB" id="4511039at2759"/>
<sequence length="307" mass="32635">MPPALATPHGASILAARPDSQLREPRQGVRVDKCKAYMDTLSRLSKGQEASAAMKELIQKPVVRLAETRVDIRLNTQRKTAIEAGLVQCRGDIAQTSCEYCMGGSGPFLYCVTLQGYLNGACANCHYYSTGSRCSFRQNQTTPGTGIKKVVSVDARRKSGTGSPPPPANSRKRKRPAMENPVAPETRLLETLVAIQAQTGKVRAATSPTEISKAPKCKGLGSAPVKKLRGRHQLLIAASMAAKNASVSAKETAKALKKAAKSQQSFSASCSHLAGLLADEAGFDTDGNQNKTSNSSDGSETRDDSDQ</sequence>
<dbReference type="EMBL" id="LGRN01000013">
    <property type="protein sequence ID" value="OJD19274.1"/>
    <property type="molecule type" value="Genomic_DNA"/>
</dbReference>
<protein>
    <submittedName>
        <fullName evidence="2">Uncharacterized protein</fullName>
    </submittedName>
</protein>
<reference evidence="2 3" key="1">
    <citation type="submission" date="2015-07" db="EMBL/GenBank/DDBJ databases">
        <title>Emmonsia species relationships and genome sequence.</title>
        <authorList>
            <consortium name="The Broad Institute Genomics Platform"/>
            <person name="Cuomo C.A."/>
            <person name="Munoz J.F."/>
            <person name="Imamovic A."/>
            <person name="Priest M.E."/>
            <person name="Young S."/>
            <person name="Clay O.K."/>
            <person name="McEwen J.G."/>
        </authorList>
    </citation>
    <scope>NUCLEOTIDE SEQUENCE [LARGE SCALE GENOMIC DNA]</scope>
    <source>
        <strain evidence="2 3">UAMH 9510</strain>
    </source>
</reference>
<dbReference type="AlphaFoldDB" id="A0A1J9PTP2"/>
<proteinExistence type="predicted"/>